<protein>
    <recommendedName>
        <fullName evidence="4 8">L-lactate dehydrogenase</fullName>
        <shortName evidence="8">L-LDH</shortName>
        <ecNumber evidence="4 8">1.1.1.27</ecNumber>
    </recommendedName>
</protein>
<dbReference type="InterPro" id="IPR015955">
    <property type="entry name" value="Lactate_DH/Glyco_Ohase_4_C"/>
</dbReference>
<dbReference type="NCBIfam" id="TIGR01771">
    <property type="entry name" value="L-LDH-NAD"/>
    <property type="match status" value="1"/>
</dbReference>
<keyword evidence="12" id="KW-1185">Reference proteome</keyword>
<dbReference type="PROSITE" id="PS00064">
    <property type="entry name" value="L_LDH"/>
    <property type="match status" value="1"/>
</dbReference>
<evidence type="ECO:0000313" key="11">
    <source>
        <dbReference type="EMBL" id="GIZ50430.1"/>
    </source>
</evidence>
<dbReference type="Proteomes" id="UP000887222">
    <property type="component" value="Unassembled WGS sequence"/>
</dbReference>
<evidence type="ECO:0000256" key="3">
    <source>
        <dbReference type="ARBA" id="ARBA00006054"/>
    </source>
</evidence>
<dbReference type="RefSeq" id="WP_220806612.1">
    <property type="nucleotide sequence ID" value="NZ_BPMK01000002.1"/>
</dbReference>
<proteinExistence type="inferred from homology"/>
<feature type="binding site" evidence="8">
    <location>
        <position position="18"/>
    </location>
    <ligand>
        <name>NAD(+)</name>
        <dbReference type="ChEBI" id="CHEBI:57540"/>
    </ligand>
</feature>
<feature type="binding site" evidence="8">
    <location>
        <position position="39"/>
    </location>
    <ligand>
        <name>NAD(+)</name>
        <dbReference type="ChEBI" id="CHEBI:57540"/>
    </ligand>
</feature>
<feature type="binding site" evidence="8">
    <location>
        <position position="86"/>
    </location>
    <ligand>
        <name>substrate</name>
    </ligand>
</feature>
<dbReference type="EC" id="1.1.1.27" evidence="4 8"/>
<dbReference type="Pfam" id="PF00056">
    <property type="entry name" value="Ldh_1_N"/>
    <property type="match status" value="1"/>
</dbReference>
<dbReference type="SUPFAM" id="SSF51735">
    <property type="entry name" value="NAD(P)-binding Rossmann-fold domains"/>
    <property type="match status" value="1"/>
</dbReference>
<feature type="binding site" evidence="8">
    <location>
        <position position="172"/>
    </location>
    <ligand>
        <name>beta-D-fructose 1,6-bisphosphate</name>
        <dbReference type="ChEBI" id="CHEBI:32966"/>
        <note>allosteric activator</note>
    </ligand>
</feature>
<evidence type="ECO:0000313" key="12">
    <source>
        <dbReference type="Proteomes" id="UP000887222"/>
    </source>
</evidence>
<feature type="binding site" evidence="8">
    <location>
        <begin position="83"/>
        <end position="84"/>
    </location>
    <ligand>
        <name>NAD(+)</name>
        <dbReference type="ChEBI" id="CHEBI:57540"/>
    </ligand>
</feature>
<comment type="caution">
    <text evidence="11">The sequence shown here is derived from an EMBL/GenBank/DDBJ whole genome shotgun (WGS) entry which is preliminary data.</text>
</comment>
<feature type="binding site" evidence="8">
    <location>
        <begin position="122"/>
        <end position="124"/>
    </location>
    <ligand>
        <name>NAD(+)</name>
        <dbReference type="ChEBI" id="CHEBI:57540"/>
    </ligand>
</feature>
<dbReference type="Pfam" id="PF02866">
    <property type="entry name" value="Ldh_1_C"/>
    <property type="match status" value="1"/>
</dbReference>
<dbReference type="PIRSF" id="PIRSF000102">
    <property type="entry name" value="Lac_mal_DH"/>
    <property type="match status" value="1"/>
</dbReference>
<dbReference type="InterPro" id="IPR018177">
    <property type="entry name" value="L-lactate_DH_AS"/>
</dbReference>
<organism evidence="11 12">
    <name type="scientific">Noviherbaspirillum aridicola</name>
    <dbReference type="NCBI Taxonomy" id="2849687"/>
    <lineage>
        <taxon>Bacteria</taxon>
        <taxon>Pseudomonadati</taxon>
        <taxon>Pseudomonadota</taxon>
        <taxon>Betaproteobacteria</taxon>
        <taxon>Burkholderiales</taxon>
        <taxon>Oxalobacteraceae</taxon>
        <taxon>Noviherbaspirillum</taxon>
    </lineage>
</organism>
<dbReference type="CDD" id="cd05292">
    <property type="entry name" value="LDH_2"/>
    <property type="match status" value="1"/>
</dbReference>
<feature type="active site" description="Proton acceptor" evidence="8">
    <location>
        <position position="179"/>
    </location>
</feature>
<feature type="domain" description="Lactate/malate dehydrogenase N-terminal" evidence="9">
    <location>
        <begin position="9"/>
        <end position="146"/>
    </location>
</feature>
<dbReference type="HAMAP" id="MF_00488">
    <property type="entry name" value="Lactate_dehydrog"/>
    <property type="match status" value="1"/>
</dbReference>
<feature type="binding site" evidence="8">
    <location>
        <begin position="124"/>
        <end position="127"/>
    </location>
    <ligand>
        <name>substrate</name>
    </ligand>
</feature>
<feature type="binding site" evidence="8">
    <location>
        <position position="147"/>
    </location>
    <ligand>
        <name>NAD(+)</name>
        <dbReference type="ChEBI" id="CHEBI:57540"/>
    </ligand>
</feature>
<feature type="binding site" evidence="8">
    <location>
        <position position="92"/>
    </location>
    <ligand>
        <name>substrate</name>
    </ligand>
</feature>
<sequence length="317" mass="33337">MGSSSGHTRIGIVGCGNVGSTAAYSLLLQGTGSELVLVDHDPRLAEAQRTDLLHATPFSHPMRIEAGSWEALAGCSLVILAAGVGQQPGETRMQLLSRNAAVFADIIPQVMRHAADPILLVATNPLDVMTQVATRLSGLPPARVLGSGTMLDTARFRSLLARHFEVSPSSVHASVLGEHGDSEVLVWSGAQIAGLPLAEFADARGRPLTPRTMAEIDEGVRRAAYQIIEGKGYTCYGIGAALARLARCIVHDERAVLTACALAPEVEGIRDVALSLPLVIGRDGLQMRLMPALDAGESEALRASAQVIKDVVSSLGY</sequence>
<comment type="function">
    <text evidence="1">Catalyzes the reversible oxidation of malate to oxaloacetate.</text>
</comment>
<dbReference type="InterPro" id="IPR001557">
    <property type="entry name" value="L-lactate/malate_DH"/>
</dbReference>
<comment type="activity regulation">
    <text evidence="8">Allosterically activated by fructose 1,6-bisphosphate (FBP).</text>
</comment>
<name>A0ABQ4PZV5_9BURK</name>
<evidence type="ECO:0000259" key="9">
    <source>
        <dbReference type="Pfam" id="PF00056"/>
    </source>
</evidence>
<evidence type="ECO:0000256" key="8">
    <source>
        <dbReference type="HAMAP-Rule" id="MF_00488"/>
    </source>
</evidence>
<dbReference type="InterPro" id="IPR011304">
    <property type="entry name" value="L-lactate_DH"/>
</dbReference>
<dbReference type="InterPro" id="IPR022383">
    <property type="entry name" value="Lactate/malate_DH_C"/>
</dbReference>
<comment type="subcellular location">
    <subcellularLocation>
        <location evidence="8">Cytoplasm</location>
    </subcellularLocation>
</comment>
<comment type="caution">
    <text evidence="8">Lacks conserved residue(s) required for the propagation of feature annotation.</text>
</comment>
<dbReference type="PRINTS" id="PR00086">
    <property type="entry name" value="LLDHDRGNASE"/>
</dbReference>
<evidence type="ECO:0000259" key="10">
    <source>
        <dbReference type="Pfam" id="PF02866"/>
    </source>
</evidence>
<keyword evidence="5 8" id="KW-0560">Oxidoreductase</keyword>
<dbReference type="InterPro" id="IPR036291">
    <property type="entry name" value="NAD(P)-bd_dom_sf"/>
</dbReference>
<evidence type="ECO:0000256" key="4">
    <source>
        <dbReference type="ARBA" id="ARBA00012967"/>
    </source>
</evidence>
<feature type="binding site" evidence="8">
    <location>
        <position position="234"/>
    </location>
    <ligand>
        <name>substrate</name>
    </ligand>
</feature>
<feature type="binding site" evidence="8">
    <location>
        <begin position="152"/>
        <end position="155"/>
    </location>
    <ligand>
        <name>substrate</name>
    </ligand>
</feature>
<evidence type="ECO:0000256" key="1">
    <source>
        <dbReference type="ARBA" id="ARBA00003966"/>
    </source>
</evidence>
<keyword evidence="8" id="KW-0597">Phosphoprotein</keyword>
<dbReference type="Gene3D" id="3.90.110.10">
    <property type="entry name" value="Lactate dehydrogenase/glycoside hydrolase, family 4, C-terminal"/>
    <property type="match status" value="1"/>
</dbReference>
<dbReference type="Gene3D" id="3.40.50.720">
    <property type="entry name" value="NAD(P)-binding Rossmann-like Domain"/>
    <property type="match status" value="1"/>
</dbReference>
<evidence type="ECO:0000256" key="6">
    <source>
        <dbReference type="ARBA" id="ARBA00023027"/>
    </source>
</evidence>
<comment type="function">
    <text evidence="8">Catalyzes the conversion of lactate to pyruvate.</text>
</comment>
<feature type="domain" description="Lactate/malate dehydrogenase C-terminal" evidence="10">
    <location>
        <begin position="149"/>
        <end position="312"/>
    </location>
</feature>
<keyword evidence="8" id="KW-0963">Cytoplasm</keyword>
<accession>A0ABQ4PZV5</accession>
<comment type="catalytic activity">
    <reaction evidence="7 8">
        <text>(S)-lactate + NAD(+) = pyruvate + NADH + H(+)</text>
        <dbReference type="Rhea" id="RHEA:23444"/>
        <dbReference type="ChEBI" id="CHEBI:15361"/>
        <dbReference type="ChEBI" id="CHEBI:15378"/>
        <dbReference type="ChEBI" id="CHEBI:16651"/>
        <dbReference type="ChEBI" id="CHEBI:57540"/>
        <dbReference type="ChEBI" id="CHEBI:57945"/>
        <dbReference type="EC" id="1.1.1.27"/>
    </reaction>
</comment>
<feature type="modified residue" description="Phosphotyrosine" evidence="8">
    <location>
        <position position="225"/>
    </location>
</feature>
<comment type="pathway">
    <text evidence="2 8">Fermentation; pyruvate fermentation to lactate; (S)-lactate from pyruvate: step 1/1.</text>
</comment>
<gene>
    <name evidence="8 11" type="primary">ldh</name>
    <name evidence="11" type="ORF">NCCP691_04440</name>
</gene>
<keyword evidence="6 8" id="KW-0520">NAD</keyword>
<reference evidence="11 12" key="1">
    <citation type="journal article" date="2022" name="Int. J. Syst. Evol. Microbiol.">
        <title>Noviherbaspirillum aridicola sp. nov., isolated from an arid soil in Pakistan.</title>
        <authorList>
            <person name="Khan I.U."/>
            <person name="Saqib M."/>
            <person name="Amin A."/>
            <person name="Hussain F."/>
            <person name="Li L."/>
            <person name="Liu Y.H."/>
            <person name="Fang B.Z."/>
            <person name="Ahmed I."/>
            <person name="Li W.J."/>
        </authorList>
    </citation>
    <scope>NUCLEOTIDE SEQUENCE [LARGE SCALE GENOMIC DNA]</scope>
    <source>
        <strain evidence="11 12">NCCP-691</strain>
    </source>
</reference>
<evidence type="ECO:0000256" key="5">
    <source>
        <dbReference type="ARBA" id="ARBA00023002"/>
    </source>
</evidence>
<evidence type="ECO:0000256" key="2">
    <source>
        <dbReference type="ARBA" id="ARBA00004843"/>
    </source>
</evidence>
<comment type="similarity">
    <text evidence="3 8">Belongs to the LDH/MDH superfamily. LDH family.</text>
</comment>
<dbReference type="SUPFAM" id="SSF56327">
    <property type="entry name" value="LDH C-terminal domain-like"/>
    <property type="match status" value="1"/>
</dbReference>
<dbReference type="InterPro" id="IPR001236">
    <property type="entry name" value="Lactate/malate_DH_N"/>
</dbReference>
<keyword evidence="8" id="KW-0021">Allosteric enzyme</keyword>
<evidence type="ECO:0000256" key="7">
    <source>
        <dbReference type="ARBA" id="ARBA00049258"/>
    </source>
</evidence>
<dbReference type="PANTHER" id="PTHR43128:SF16">
    <property type="entry name" value="L-LACTATE DEHYDROGENASE"/>
    <property type="match status" value="1"/>
</dbReference>
<dbReference type="PANTHER" id="PTHR43128">
    <property type="entry name" value="L-2-HYDROXYCARBOXYLATE DEHYDROGENASE (NAD(P)(+))"/>
    <property type="match status" value="1"/>
</dbReference>
<dbReference type="EMBL" id="BPMK01000002">
    <property type="protein sequence ID" value="GIZ50430.1"/>
    <property type="molecule type" value="Genomic_DNA"/>
</dbReference>
<comment type="subunit">
    <text evidence="8">Homotetramer.</text>
</comment>
<feature type="binding site" evidence="8">
    <location>
        <position position="157"/>
    </location>
    <ligand>
        <name>beta-D-fructose 1,6-bisphosphate</name>
        <dbReference type="ChEBI" id="CHEBI:32966"/>
        <note>allosteric activator</note>
    </ligand>
</feature>